<feature type="signal peptide" evidence="4">
    <location>
        <begin position="1"/>
        <end position="18"/>
    </location>
</feature>
<evidence type="ECO:0000256" key="1">
    <source>
        <dbReference type="ARBA" id="ARBA00043996"/>
    </source>
</evidence>
<sequence length="293" mass="30981">MHFNQMFAALAACLLVSAAPTPSIVDYAVRIEKRSVPDFLASVDEFNELHRAAQLSAAAYAGCSKGAFDVTIVQQIDNATTDTQGYIGYSPSWKRITVALRGSTALIDFENDLDTTLVTPTLSGVKFPIGAQVMHGIQSPWSSVHDLVISTVKSLIVQYPDYTVEATGHSLGGSLTYLAHIALAQNFPEKSVISNAMAAFAIGNAEFAAFGDSQKGHLRRGNNLGDGVPNDNPQFTHYGVEFYGSGTAASTVKCTGELDRTCSAGNNATGITLGHLSSFGVNVIFDGFGGCKN</sequence>
<dbReference type="PANTHER" id="PTHR45856">
    <property type="entry name" value="ALPHA/BETA-HYDROLASES SUPERFAMILY PROTEIN"/>
    <property type="match status" value="1"/>
</dbReference>
<dbReference type="CDD" id="cd00519">
    <property type="entry name" value="Lipase_3"/>
    <property type="match status" value="1"/>
</dbReference>
<feature type="domain" description="Fungal lipase-type" evidence="5">
    <location>
        <begin position="98"/>
        <end position="230"/>
    </location>
</feature>
<evidence type="ECO:0000256" key="2">
    <source>
        <dbReference type="ARBA" id="ARBA00047591"/>
    </source>
</evidence>
<protein>
    <submittedName>
        <fullName evidence="6">A triacylglycerol lipase from penicillium expansum At 1.3</fullName>
    </submittedName>
</protein>
<evidence type="ECO:0000313" key="6">
    <source>
        <dbReference type="EMBL" id="KAF2494349.1"/>
    </source>
</evidence>
<comment type="catalytic activity">
    <reaction evidence="3">
        <text>a monoacylglycerol + H2O = glycerol + a fatty acid + H(+)</text>
        <dbReference type="Rhea" id="RHEA:15245"/>
        <dbReference type="ChEBI" id="CHEBI:15377"/>
        <dbReference type="ChEBI" id="CHEBI:15378"/>
        <dbReference type="ChEBI" id="CHEBI:17408"/>
        <dbReference type="ChEBI" id="CHEBI:17754"/>
        <dbReference type="ChEBI" id="CHEBI:28868"/>
    </reaction>
</comment>
<reference evidence="6" key="1">
    <citation type="journal article" date="2020" name="Stud. Mycol.">
        <title>101 Dothideomycetes genomes: a test case for predicting lifestyles and emergence of pathogens.</title>
        <authorList>
            <person name="Haridas S."/>
            <person name="Albert R."/>
            <person name="Binder M."/>
            <person name="Bloem J."/>
            <person name="Labutti K."/>
            <person name="Salamov A."/>
            <person name="Andreopoulos B."/>
            <person name="Baker S."/>
            <person name="Barry K."/>
            <person name="Bills G."/>
            <person name="Bluhm B."/>
            <person name="Cannon C."/>
            <person name="Castanera R."/>
            <person name="Culley D."/>
            <person name="Daum C."/>
            <person name="Ezra D."/>
            <person name="Gonzalez J."/>
            <person name="Henrissat B."/>
            <person name="Kuo A."/>
            <person name="Liang C."/>
            <person name="Lipzen A."/>
            <person name="Lutzoni F."/>
            <person name="Magnuson J."/>
            <person name="Mondo S."/>
            <person name="Nolan M."/>
            <person name="Ohm R."/>
            <person name="Pangilinan J."/>
            <person name="Park H.-J."/>
            <person name="Ramirez L."/>
            <person name="Alfaro M."/>
            <person name="Sun H."/>
            <person name="Tritt A."/>
            <person name="Yoshinaga Y."/>
            <person name="Zwiers L.-H."/>
            <person name="Turgeon B."/>
            <person name="Goodwin S."/>
            <person name="Spatafora J."/>
            <person name="Crous P."/>
            <person name="Grigoriev I."/>
        </authorList>
    </citation>
    <scope>NUCLEOTIDE SEQUENCE</scope>
    <source>
        <strain evidence="6">CBS 269.34</strain>
    </source>
</reference>
<dbReference type="OrthoDB" id="426718at2759"/>
<dbReference type="Pfam" id="PF01764">
    <property type="entry name" value="Lipase_3"/>
    <property type="match status" value="1"/>
</dbReference>
<dbReference type="InterPro" id="IPR029058">
    <property type="entry name" value="AB_hydrolase_fold"/>
</dbReference>
<dbReference type="Gene3D" id="3.40.50.1820">
    <property type="entry name" value="alpha/beta hydrolase"/>
    <property type="match status" value="1"/>
</dbReference>
<evidence type="ECO:0000313" key="7">
    <source>
        <dbReference type="Proteomes" id="UP000799750"/>
    </source>
</evidence>
<dbReference type="SUPFAM" id="SSF53474">
    <property type="entry name" value="alpha/beta-Hydrolases"/>
    <property type="match status" value="1"/>
</dbReference>
<organism evidence="6 7">
    <name type="scientific">Lophium mytilinum</name>
    <dbReference type="NCBI Taxonomy" id="390894"/>
    <lineage>
        <taxon>Eukaryota</taxon>
        <taxon>Fungi</taxon>
        <taxon>Dikarya</taxon>
        <taxon>Ascomycota</taxon>
        <taxon>Pezizomycotina</taxon>
        <taxon>Dothideomycetes</taxon>
        <taxon>Pleosporomycetidae</taxon>
        <taxon>Mytilinidiales</taxon>
        <taxon>Mytilinidiaceae</taxon>
        <taxon>Lophium</taxon>
    </lineage>
</organism>
<proteinExistence type="inferred from homology"/>
<dbReference type="Proteomes" id="UP000799750">
    <property type="component" value="Unassembled WGS sequence"/>
</dbReference>
<comment type="similarity">
    <text evidence="1">Belongs to the AB hydrolase superfamily. Lipase family. Class 3 subfamily.</text>
</comment>
<name>A0A6A6QQC8_9PEZI</name>
<feature type="chain" id="PRO_5025642575" evidence="4">
    <location>
        <begin position="19"/>
        <end position="293"/>
    </location>
</feature>
<dbReference type="AlphaFoldDB" id="A0A6A6QQC8"/>
<dbReference type="EMBL" id="MU004191">
    <property type="protein sequence ID" value="KAF2494349.1"/>
    <property type="molecule type" value="Genomic_DNA"/>
</dbReference>
<dbReference type="InterPro" id="IPR051218">
    <property type="entry name" value="Sec_MonoDiacylglyc_Lipase"/>
</dbReference>
<dbReference type="InterPro" id="IPR002921">
    <property type="entry name" value="Fungal_lipase-type"/>
</dbReference>
<gene>
    <name evidence="6" type="ORF">BU16DRAFT_591385</name>
</gene>
<evidence type="ECO:0000259" key="5">
    <source>
        <dbReference type="Pfam" id="PF01764"/>
    </source>
</evidence>
<accession>A0A6A6QQC8</accession>
<dbReference type="PANTHER" id="PTHR45856:SF11">
    <property type="entry name" value="FUNGAL LIPASE-LIKE DOMAIN-CONTAINING PROTEIN"/>
    <property type="match status" value="1"/>
</dbReference>
<evidence type="ECO:0000256" key="3">
    <source>
        <dbReference type="ARBA" id="ARBA00048461"/>
    </source>
</evidence>
<keyword evidence="4" id="KW-0732">Signal</keyword>
<dbReference type="GO" id="GO:0006629">
    <property type="term" value="P:lipid metabolic process"/>
    <property type="evidence" value="ECO:0007669"/>
    <property type="project" value="InterPro"/>
</dbReference>
<comment type="catalytic activity">
    <reaction evidence="2">
        <text>a diacylglycerol + H2O = a monoacylglycerol + a fatty acid + H(+)</text>
        <dbReference type="Rhea" id="RHEA:32731"/>
        <dbReference type="ChEBI" id="CHEBI:15377"/>
        <dbReference type="ChEBI" id="CHEBI:15378"/>
        <dbReference type="ChEBI" id="CHEBI:17408"/>
        <dbReference type="ChEBI" id="CHEBI:18035"/>
        <dbReference type="ChEBI" id="CHEBI:28868"/>
    </reaction>
</comment>
<keyword evidence="7" id="KW-1185">Reference proteome</keyword>
<evidence type="ECO:0000256" key="4">
    <source>
        <dbReference type="SAM" id="SignalP"/>
    </source>
</evidence>